<dbReference type="Gene3D" id="2.30.110.10">
    <property type="entry name" value="Electron Transport, Fmn-binding Protein, Chain A"/>
    <property type="match status" value="1"/>
</dbReference>
<evidence type="ECO:0000313" key="3">
    <source>
        <dbReference type="Proteomes" id="UP000307756"/>
    </source>
</evidence>
<dbReference type="PANTHER" id="PTHR42815:SF2">
    <property type="entry name" value="FAD-BINDING, PUTATIVE (AFU_ORTHOLOGUE AFUA_6G07600)-RELATED"/>
    <property type="match status" value="1"/>
</dbReference>
<dbReference type="OrthoDB" id="9796486at2"/>
<dbReference type="Proteomes" id="UP000307756">
    <property type="component" value="Unassembled WGS sequence"/>
</dbReference>
<reference evidence="2 3" key="1">
    <citation type="journal article" date="2011" name="J. Microbiol.">
        <title>Bacillus kyonggiensis sp. nov., isolated from soil of a lettuce field.</title>
        <authorList>
            <person name="Dong K."/>
            <person name="Lee S."/>
        </authorList>
    </citation>
    <scope>NUCLEOTIDE SEQUENCE [LARGE SCALE GENOMIC DNA]</scope>
    <source>
        <strain evidence="2 3">NB22</strain>
    </source>
</reference>
<gene>
    <name evidence="2" type="ORF">FA727_04380</name>
</gene>
<evidence type="ECO:0000259" key="1">
    <source>
        <dbReference type="Pfam" id="PF01243"/>
    </source>
</evidence>
<dbReference type="InterPro" id="IPR011576">
    <property type="entry name" value="Pyridox_Oxase_N"/>
</dbReference>
<name>A0A4V5P4Z8_9BACI</name>
<dbReference type="EMBL" id="SWBM01000001">
    <property type="protein sequence ID" value="TKC18800.1"/>
    <property type="molecule type" value="Genomic_DNA"/>
</dbReference>
<dbReference type="Pfam" id="PF01243">
    <property type="entry name" value="PNPOx_N"/>
    <property type="match status" value="1"/>
</dbReference>
<dbReference type="InterPro" id="IPR012349">
    <property type="entry name" value="Split_barrel_FMN-bd"/>
</dbReference>
<accession>A0A4V5P4Z8</accession>
<protein>
    <submittedName>
        <fullName evidence="2">Pyridoxamine 5-phosphate oxidase</fullName>
    </submittedName>
</protein>
<organism evidence="2 3">
    <name type="scientific">Robertmurraya kyonggiensis</name>
    <dbReference type="NCBI Taxonomy" id="1037680"/>
    <lineage>
        <taxon>Bacteria</taxon>
        <taxon>Bacillati</taxon>
        <taxon>Bacillota</taxon>
        <taxon>Bacilli</taxon>
        <taxon>Bacillales</taxon>
        <taxon>Bacillaceae</taxon>
        <taxon>Robertmurraya</taxon>
    </lineage>
</organism>
<dbReference type="PANTHER" id="PTHR42815">
    <property type="entry name" value="FAD-BINDING, PUTATIVE (AFU_ORTHOLOGUE AFUA_6G07600)-RELATED"/>
    <property type="match status" value="1"/>
</dbReference>
<dbReference type="SUPFAM" id="SSF50475">
    <property type="entry name" value="FMN-binding split barrel"/>
    <property type="match status" value="1"/>
</dbReference>
<dbReference type="AlphaFoldDB" id="A0A4V5P4Z8"/>
<sequence>MTGYNGERHLQQKYNTNKRAEAFYANQMIDFLNDVMKDFMANQKMVFISTADSKGECDSSFRAGDAGFVRFIDRKTLCYPEYRGNGVMASLGNISENPHIGVLFIDFEKGIGLHVNGNATIVENNELKKWMSEERATEIMELEGNRPERWVFIDVEEAYIHCSKHIPKLQQVDKEIHWGTDDEVLKGGDYFKVKAMKSKSE</sequence>
<evidence type="ECO:0000313" key="2">
    <source>
        <dbReference type="EMBL" id="TKC18800.1"/>
    </source>
</evidence>
<proteinExistence type="predicted"/>
<feature type="domain" description="Pyridoxamine 5'-phosphate oxidase N-terminal" evidence="1">
    <location>
        <begin position="33"/>
        <end position="162"/>
    </location>
</feature>
<keyword evidence="3" id="KW-1185">Reference proteome</keyword>
<dbReference type="RefSeq" id="WP_136829493.1">
    <property type="nucleotide sequence ID" value="NZ_SWBM01000001.1"/>
</dbReference>
<comment type="caution">
    <text evidence="2">The sequence shown here is derived from an EMBL/GenBank/DDBJ whole genome shotgun (WGS) entry which is preliminary data.</text>
</comment>